<comment type="caution">
    <text evidence="14">The sequence shown here is derived from an EMBL/GenBank/DDBJ whole genome shotgun (WGS) entry which is preliminary data.</text>
</comment>
<keyword evidence="5" id="KW-0444">Lipid biosynthesis</keyword>
<comment type="pathway">
    <text evidence="2">Lipid metabolism; fatty acid biosynthesis.</text>
</comment>
<comment type="subcellular location">
    <subcellularLocation>
        <location evidence="1">Membrane</location>
        <topology evidence="1">Multi-pass membrane protein</topology>
    </subcellularLocation>
</comment>
<dbReference type="InterPro" id="IPR007482">
    <property type="entry name" value="Tyr_Pase-like_PTPLA"/>
</dbReference>
<evidence type="ECO:0000256" key="10">
    <source>
        <dbReference type="ARBA" id="ARBA00023136"/>
    </source>
</evidence>
<organism evidence="14 15">
    <name type="scientific">Gracilariopsis chorda</name>
    <dbReference type="NCBI Taxonomy" id="448386"/>
    <lineage>
        <taxon>Eukaryota</taxon>
        <taxon>Rhodophyta</taxon>
        <taxon>Florideophyceae</taxon>
        <taxon>Rhodymeniophycidae</taxon>
        <taxon>Gracilariales</taxon>
        <taxon>Gracilariaceae</taxon>
        <taxon>Gracilariopsis</taxon>
    </lineage>
</organism>
<dbReference type="GO" id="GO:0042761">
    <property type="term" value="P:very long-chain fatty acid biosynthetic process"/>
    <property type="evidence" value="ECO:0007669"/>
    <property type="project" value="TreeGrafter"/>
</dbReference>
<feature type="transmembrane region" description="Helical" evidence="13">
    <location>
        <begin position="180"/>
        <end position="197"/>
    </location>
</feature>
<accession>A0A2V3ISN4</accession>
<keyword evidence="12" id="KW-0456">Lyase</keyword>
<dbReference type="UniPathway" id="UPA00094"/>
<keyword evidence="15" id="KW-1185">Reference proteome</keyword>
<dbReference type="OrthoDB" id="426at2759"/>
<sequence length="214" mass="24504">MPGKRGYLLAYNVVQLCLWTAVLVRCLVSTSSVGLEHVYEAVAAIALTAQTLAWAEVVHAMLGFGGTVPTAVVQCLGRFVVLMLVVDRIDDIQGHIVTLFLLMAWSVGDIVRYAFYIAIITHRVPKVLLWMRYSLFLVLYPLGIVAEWLIYYRTLPFVDKHRLYAIALPNKFNFAFDFGVWNRIVLVLYLYFGPFMFSHMLSQRRKKLHSDVQQ</sequence>
<dbReference type="AlphaFoldDB" id="A0A2V3ISN4"/>
<evidence type="ECO:0000256" key="4">
    <source>
        <dbReference type="ARBA" id="ARBA00013122"/>
    </source>
</evidence>
<keyword evidence="7" id="KW-0276">Fatty acid metabolism</keyword>
<feature type="transmembrane region" description="Helical" evidence="13">
    <location>
        <begin position="62"/>
        <end position="86"/>
    </location>
</feature>
<keyword evidence="10 13" id="KW-0472">Membrane</keyword>
<gene>
    <name evidence="14" type="ORF">BWQ96_05110</name>
</gene>
<dbReference type="Proteomes" id="UP000247409">
    <property type="component" value="Unassembled WGS sequence"/>
</dbReference>
<evidence type="ECO:0000313" key="15">
    <source>
        <dbReference type="Proteomes" id="UP000247409"/>
    </source>
</evidence>
<evidence type="ECO:0000256" key="8">
    <source>
        <dbReference type="ARBA" id="ARBA00022989"/>
    </source>
</evidence>
<dbReference type="GO" id="GO:0005789">
    <property type="term" value="C:endoplasmic reticulum membrane"/>
    <property type="evidence" value="ECO:0007669"/>
    <property type="project" value="TreeGrafter"/>
</dbReference>
<dbReference type="Pfam" id="PF04387">
    <property type="entry name" value="PTPLA"/>
    <property type="match status" value="1"/>
</dbReference>
<dbReference type="STRING" id="448386.A0A2V3ISN4"/>
<evidence type="ECO:0000256" key="12">
    <source>
        <dbReference type="ARBA" id="ARBA00023239"/>
    </source>
</evidence>
<keyword evidence="9" id="KW-0443">Lipid metabolism</keyword>
<evidence type="ECO:0000313" key="14">
    <source>
        <dbReference type="EMBL" id="PXF45136.1"/>
    </source>
</evidence>
<dbReference type="PANTHER" id="PTHR11035:SF35">
    <property type="entry name" value="VERY-LONG-CHAIN (3R)-3-HYDROXYACYL-COA DEHYDRATASE"/>
    <property type="match status" value="1"/>
</dbReference>
<protein>
    <recommendedName>
        <fullName evidence="4">very-long-chain (3R)-3-hydroxyacyl-CoA dehydratase</fullName>
        <ecNumber evidence="4">4.2.1.134</ecNumber>
    </recommendedName>
</protein>
<dbReference type="GO" id="GO:0030148">
    <property type="term" value="P:sphingolipid biosynthetic process"/>
    <property type="evidence" value="ECO:0007669"/>
    <property type="project" value="TreeGrafter"/>
</dbReference>
<evidence type="ECO:0000256" key="3">
    <source>
        <dbReference type="ARBA" id="ARBA00007811"/>
    </source>
</evidence>
<feature type="transmembrane region" description="Helical" evidence="13">
    <location>
        <begin position="92"/>
        <end position="115"/>
    </location>
</feature>
<evidence type="ECO:0000256" key="11">
    <source>
        <dbReference type="ARBA" id="ARBA00023160"/>
    </source>
</evidence>
<name>A0A2V3ISN4_9FLOR</name>
<proteinExistence type="inferred from homology"/>
<feature type="transmembrane region" description="Helical" evidence="13">
    <location>
        <begin position="127"/>
        <end position="151"/>
    </location>
</feature>
<dbReference type="GO" id="GO:0030497">
    <property type="term" value="P:fatty acid elongation"/>
    <property type="evidence" value="ECO:0007669"/>
    <property type="project" value="TreeGrafter"/>
</dbReference>
<evidence type="ECO:0000256" key="6">
    <source>
        <dbReference type="ARBA" id="ARBA00022692"/>
    </source>
</evidence>
<dbReference type="GO" id="GO:0102158">
    <property type="term" value="F:very-long-chain (3R)-3-hydroxyacyl-CoA dehydratase activity"/>
    <property type="evidence" value="ECO:0007669"/>
    <property type="project" value="UniProtKB-EC"/>
</dbReference>
<evidence type="ECO:0000256" key="5">
    <source>
        <dbReference type="ARBA" id="ARBA00022516"/>
    </source>
</evidence>
<evidence type="ECO:0000256" key="9">
    <source>
        <dbReference type="ARBA" id="ARBA00023098"/>
    </source>
</evidence>
<feature type="transmembrane region" description="Helical" evidence="13">
    <location>
        <begin position="37"/>
        <end position="55"/>
    </location>
</feature>
<keyword evidence="6 13" id="KW-0812">Transmembrane</keyword>
<dbReference type="PANTHER" id="PTHR11035">
    <property type="entry name" value="VERY-LONG-CHAIN (3R)-3-HYDROXYACYL-COA DEHYDRATASE"/>
    <property type="match status" value="1"/>
</dbReference>
<evidence type="ECO:0000256" key="1">
    <source>
        <dbReference type="ARBA" id="ARBA00004141"/>
    </source>
</evidence>
<feature type="transmembrane region" description="Helical" evidence="13">
    <location>
        <begin position="7"/>
        <end position="31"/>
    </location>
</feature>
<keyword evidence="11" id="KW-0275">Fatty acid biosynthesis</keyword>
<dbReference type="EC" id="4.2.1.134" evidence="4"/>
<comment type="similarity">
    <text evidence="3">Belongs to the very long-chain fatty acids dehydratase HACD family.</text>
</comment>
<evidence type="ECO:0000256" key="7">
    <source>
        <dbReference type="ARBA" id="ARBA00022832"/>
    </source>
</evidence>
<evidence type="ECO:0000256" key="2">
    <source>
        <dbReference type="ARBA" id="ARBA00005194"/>
    </source>
</evidence>
<dbReference type="EMBL" id="NBIV01000069">
    <property type="protein sequence ID" value="PXF45136.1"/>
    <property type="molecule type" value="Genomic_DNA"/>
</dbReference>
<keyword evidence="8 13" id="KW-1133">Transmembrane helix</keyword>
<reference evidence="14 15" key="1">
    <citation type="journal article" date="2018" name="Mol. Biol. Evol.">
        <title>Analysis of the draft genome of the red seaweed Gracilariopsis chorda provides insights into genome size evolution in Rhodophyta.</title>
        <authorList>
            <person name="Lee J."/>
            <person name="Yang E.C."/>
            <person name="Graf L."/>
            <person name="Yang J.H."/>
            <person name="Qiu H."/>
            <person name="Zel Zion U."/>
            <person name="Chan C.X."/>
            <person name="Stephens T.G."/>
            <person name="Weber A.P.M."/>
            <person name="Boo G.H."/>
            <person name="Boo S.M."/>
            <person name="Kim K.M."/>
            <person name="Shin Y."/>
            <person name="Jung M."/>
            <person name="Lee S.J."/>
            <person name="Yim H.S."/>
            <person name="Lee J.H."/>
            <person name="Bhattacharya D."/>
            <person name="Yoon H.S."/>
        </authorList>
    </citation>
    <scope>NUCLEOTIDE SEQUENCE [LARGE SCALE GENOMIC DNA]</scope>
    <source>
        <strain evidence="14 15">SKKU-2015</strain>
        <tissue evidence="14">Whole body</tissue>
    </source>
</reference>
<evidence type="ECO:0000256" key="13">
    <source>
        <dbReference type="SAM" id="Phobius"/>
    </source>
</evidence>